<dbReference type="RefSeq" id="XP_004351280.1">
    <property type="nucleotide sequence ID" value="XM_004351228.1"/>
</dbReference>
<sequence length="360" mass="38353">MYFKKVLIILVISSIINLTNGETCQGPYAWQQRDCVSLGSACNNTNSTCINSYCKEDIVGSNVGVCTEYIAAGGACTDSQSCTPWLSCTFSVCVATNYLQNGDDCTEDYECYSPMKCTNSKCTQPASCIPVENSCPPGQFCTAKNGTCIPIQTLGESCSARDECGINLVCSPVNTTSSICMEPFSQGVAGSKCSNTGSYFTVCDISQGLYCNQSNVCAQIPDTPSNSVCTNDDDCNAVEKCLCSGGDQAQGKCVSNLATTNETRSECITVSLDYANCLIENKCSVVYFNVVNTLSSKSCFAKCTSEMCAKSVCAGPAQNYPELQCEETAGNENIMTCSNSSIIETGLIFIFFAILSTLLF</sequence>
<dbReference type="EMBL" id="GL883027">
    <property type="protein sequence ID" value="EGG14764.1"/>
    <property type="molecule type" value="Genomic_DNA"/>
</dbReference>
<dbReference type="InterPro" id="IPR052326">
    <property type="entry name" value="Diff-Dev_Assoc_Protein"/>
</dbReference>
<feature type="chain" id="PRO_5003316306" description="Paramecium surface antigen repeat-containing protein" evidence="1">
    <location>
        <begin position="22"/>
        <end position="360"/>
    </location>
</feature>
<dbReference type="PANTHER" id="PTHR33459">
    <property type="entry name" value="DD-GDCA PROTEIN"/>
    <property type="match status" value="1"/>
</dbReference>
<reference evidence="3" key="1">
    <citation type="journal article" date="2011" name="Genome Res.">
        <title>Phylogeny-wide analysis of social amoeba genomes highlights ancient origins for complex intercellular communication.</title>
        <authorList>
            <person name="Heidel A.J."/>
            <person name="Lawal H.M."/>
            <person name="Felder M."/>
            <person name="Schilde C."/>
            <person name="Helps N.R."/>
            <person name="Tunggal B."/>
            <person name="Rivero F."/>
            <person name="John U."/>
            <person name="Schleicher M."/>
            <person name="Eichinger L."/>
            <person name="Platzer M."/>
            <person name="Noegel A.A."/>
            <person name="Schaap P."/>
            <person name="Gloeckner G."/>
        </authorList>
    </citation>
    <scope>NUCLEOTIDE SEQUENCE [LARGE SCALE GENOMIC DNA]</scope>
    <source>
        <strain evidence="3">SH3</strain>
    </source>
</reference>
<keyword evidence="3" id="KW-1185">Reference proteome</keyword>
<dbReference type="AlphaFoldDB" id="F4QAZ2"/>
<gene>
    <name evidence="2" type="ORF">DFA_10637</name>
</gene>
<evidence type="ECO:0000256" key="1">
    <source>
        <dbReference type="SAM" id="SignalP"/>
    </source>
</evidence>
<dbReference type="GeneID" id="14866854"/>
<proteinExistence type="predicted"/>
<accession>F4QAZ2</accession>
<name>F4QAZ2_CACFS</name>
<organism evidence="2 3">
    <name type="scientific">Cavenderia fasciculata</name>
    <name type="common">Slime mold</name>
    <name type="synonym">Dictyostelium fasciculatum</name>
    <dbReference type="NCBI Taxonomy" id="261658"/>
    <lineage>
        <taxon>Eukaryota</taxon>
        <taxon>Amoebozoa</taxon>
        <taxon>Evosea</taxon>
        <taxon>Eumycetozoa</taxon>
        <taxon>Dictyostelia</taxon>
        <taxon>Acytosteliales</taxon>
        <taxon>Cavenderiaceae</taxon>
        <taxon>Cavenderia</taxon>
    </lineage>
</organism>
<feature type="signal peptide" evidence="1">
    <location>
        <begin position="1"/>
        <end position="21"/>
    </location>
</feature>
<dbReference type="OMA" id="INANCKY"/>
<protein>
    <recommendedName>
        <fullName evidence="4">Paramecium surface antigen repeat-containing protein</fullName>
    </recommendedName>
</protein>
<evidence type="ECO:0008006" key="4">
    <source>
        <dbReference type="Google" id="ProtNLM"/>
    </source>
</evidence>
<keyword evidence="1" id="KW-0732">Signal</keyword>
<dbReference type="OrthoDB" id="23898at2759"/>
<dbReference type="KEGG" id="dfa:DFA_10637"/>
<evidence type="ECO:0000313" key="2">
    <source>
        <dbReference type="EMBL" id="EGG14764.1"/>
    </source>
</evidence>
<dbReference type="Proteomes" id="UP000007797">
    <property type="component" value="Unassembled WGS sequence"/>
</dbReference>
<dbReference type="PANTHER" id="PTHR33459:SF7">
    <property type="entry name" value="DD-GDCA PROTEIN"/>
    <property type="match status" value="1"/>
</dbReference>
<evidence type="ECO:0000313" key="3">
    <source>
        <dbReference type="Proteomes" id="UP000007797"/>
    </source>
</evidence>